<name>A0ABV6KR67_9BACI</name>
<gene>
    <name evidence="1" type="ORF">ACFFHF_11255</name>
</gene>
<protein>
    <submittedName>
        <fullName evidence="1">YwmB family TATA-box binding protein</fullName>
    </submittedName>
</protein>
<dbReference type="RefSeq" id="WP_377058172.1">
    <property type="nucleotide sequence ID" value="NZ_JBHLUU010000032.1"/>
</dbReference>
<dbReference type="InterPro" id="IPR014794">
    <property type="entry name" value="DUF1779"/>
</dbReference>
<evidence type="ECO:0000313" key="2">
    <source>
        <dbReference type="Proteomes" id="UP001589738"/>
    </source>
</evidence>
<comment type="caution">
    <text evidence="1">The sequence shown here is derived from an EMBL/GenBank/DDBJ whole genome shotgun (WGS) entry which is preliminary data.</text>
</comment>
<dbReference type="Gene3D" id="3.30.2030.10">
    <property type="entry name" value="YwmB-like"/>
    <property type="match status" value="1"/>
</dbReference>
<keyword evidence="2" id="KW-1185">Reference proteome</keyword>
<sequence length="248" mass="27965">MKKLSYVLLIMCLTGFAIINIGNKTIVAEEQLDLLTLASVVEGEQIPITGWSLHAREKVDHLDSLEDVKEFSNDLQKKFPEWSWNVNSKANMWEATGISTTDHGPKEKIQVLTTLTNHQPQTYIIYEVNDVKFSQQTTQFLENELPLQLSDIFRGKPTIFSCIKGEFSDKMNKSLPDTVNRLLTQFKAEEIESLDENNFVSSSAYSPMLSETLTSNQKEMNLQVGLRTQGLGAKTTLVVGTPIITIEY</sequence>
<dbReference type="Gene3D" id="3.30.360.40">
    <property type="entry name" value="YwmB-like"/>
    <property type="match status" value="1"/>
</dbReference>
<evidence type="ECO:0000313" key="1">
    <source>
        <dbReference type="EMBL" id="MFC0475821.1"/>
    </source>
</evidence>
<accession>A0ABV6KR67</accession>
<proteinExistence type="predicted"/>
<dbReference type="Proteomes" id="UP001589738">
    <property type="component" value="Unassembled WGS sequence"/>
</dbReference>
<dbReference type="SUPFAM" id="SSF143842">
    <property type="entry name" value="YwmB-like"/>
    <property type="match status" value="1"/>
</dbReference>
<dbReference type="Pfam" id="PF08680">
    <property type="entry name" value="DUF1779"/>
    <property type="match status" value="1"/>
</dbReference>
<dbReference type="InterPro" id="IPR036209">
    <property type="entry name" value="YwmB-like_sf"/>
</dbReference>
<reference evidence="1 2" key="1">
    <citation type="submission" date="2024-09" db="EMBL/GenBank/DDBJ databases">
        <authorList>
            <person name="Sun Q."/>
            <person name="Mori K."/>
        </authorList>
    </citation>
    <scope>NUCLEOTIDE SEQUENCE [LARGE SCALE GENOMIC DNA]</scope>
    <source>
        <strain evidence="1 2">CGMCC 1.9126</strain>
    </source>
</reference>
<dbReference type="EMBL" id="JBHLUU010000032">
    <property type="protein sequence ID" value="MFC0475821.1"/>
    <property type="molecule type" value="Genomic_DNA"/>
</dbReference>
<organism evidence="1 2">
    <name type="scientific">Robertmurraya beringensis</name>
    <dbReference type="NCBI Taxonomy" id="641660"/>
    <lineage>
        <taxon>Bacteria</taxon>
        <taxon>Bacillati</taxon>
        <taxon>Bacillota</taxon>
        <taxon>Bacilli</taxon>
        <taxon>Bacillales</taxon>
        <taxon>Bacillaceae</taxon>
        <taxon>Robertmurraya</taxon>
    </lineage>
</organism>